<dbReference type="Proteomes" id="UP000462410">
    <property type="component" value="Unassembled WGS sequence"/>
</dbReference>
<keyword evidence="1" id="KW-1133">Transmembrane helix</keyword>
<protein>
    <submittedName>
        <fullName evidence="2">Uncharacterized protein</fullName>
    </submittedName>
</protein>
<evidence type="ECO:0000256" key="1">
    <source>
        <dbReference type="SAM" id="Phobius"/>
    </source>
</evidence>
<sequence length="84" mass="9567">MKSDKELIDQIREAKDYADNMLNKKASKSGRVLILFLVFIISLIVNIVIYLVSPAFYSNNLWVPTIFAVAIGLFFNVILRSSKE</sequence>
<dbReference type="EMBL" id="WTRC01000010">
    <property type="protein sequence ID" value="MWT19680.1"/>
    <property type="molecule type" value="Genomic_DNA"/>
</dbReference>
<comment type="caution">
    <text evidence="2">The sequence shown here is derived from an EMBL/GenBank/DDBJ whole genome shotgun (WGS) entry which is preliminary data.</text>
</comment>
<reference evidence="2 3" key="1">
    <citation type="submission" date="2019-12" db="EMBL/GenBank/DDBJ databases">
        <title>Enteriobacteria Tanzani isolates_8377-8380.</title>
        <authorList>
            <person name="Subbiah M."/>
            <person name="Call D."/>
        </authorList>
    </citation>
    <scope>NUCLEOTIDE SEQUENCE [LARGE SCALE GENOMIC DNA]</scope>
    <source>
        <strain evidence="2 3">8378wH8</strain>
    </source>
</reference>
<keyword evidence="1" id="KW-0472">Membrane</keyword>
<feature type="transmembrane region" description="Helical" evidence="1">
    <location>
        <begin position="61"/>
        <end position="79"/>
    </location>
</feature>
<organism evidence="2 3">
    <name type="scientific">Escherichia coli</name>
    <dbReference type="NCBI Taxonomy" id="562"/>
    <lineage>
        <taxon>Bacteria</taxon>
        <taxon>Pseudomonadati</taxon>
        <taxon>Pseudomonadota</taxon>
        <taxon>Gammaproteobacteria</taxon>
        <taxon>Enterobacterales</taxon>
        <taxon>Enterobacteriaceae</taxon>
        <taxon>Escherichia</taxon>
    </lineage>
</organism>
<dbReference type="RefSeq" id="WP_158115836.1">
    <property type="nucleotide sequence ID" value="NZ_WSHW01000068.1"/>
</dbReference>
<evidence type="ECO:0000313" key="3">
    <source>
        <dbReference type="Proteomes" id="UP000462410"/>
    </source>
</evidence>
<dbReference type="AlphaFoldDB" id="A0A8T5ZVE7"/>
<name>A0A8T5ZVE7_ECOLX</name>
<proteinExistence type="predicted"/>
<accession>A0A8T5ZVE7</accession>
<gene>
    <name evidence="2" type="ORF">GP965_01800</name>
</gene>
<keyword evidence="1" id="KW-0812">Transmembrane</keyword>
<evidence type="ECO:0000313" key="2">
    <source>
        <dbReference type="EMBL" id="MWT19680.1"/>
    </source>
</evidence>
<feature type="transmembrane region" description="Helical" evidence="1">
    <location>
        <begin position="32"/>
        <end position="55"/>
    </location>
</feature>